<protein>
    <submittedName>
        <fullName evidence="2">Nitrate reductase molybdenum cofactor assembly chaperone</fullName>
    </submittedName>
</protein>
<dbReference type="NCBIfam" id="TIGR00684">
    <property type="entry name" value="narJ"/>
    <property type="match status" value="1"/>
</dbReference>
<dbReference type="HOGENOM" id="CLU_084469_2_0_7"/>
<organism evidence="2 3">
    <name type="scientific">Trichlorobacter lovleyi (strain ATCC BAA-1151 / DSM 17278 / SZ)</name>
    <name type="common">Geobacter lovleyi</name>
    <dbReference type="NCBI Taxonomy" id="398767"/>
    <lineage>
        <taxon>Bacteria</taxon>
        <taxon>Pseudomonadati</taxon>
        <taxon>Thermodesulfobacteriota</taxon>
        <taxon>Desulfuromonadia</taxon>
        <taxon>Geobacterales</taxon>
        <taxon>Geobacteraceae</taxon>
        <taxon>Trichlorobacter</taxon>
    </lineage>
</organism>
<evidence type="ECO:0000313" key="2">
    <source>
        <dbReference type="EMBL" id="ACD93936.1"/>
    </source>
</evidence>
<dbReference type="Gene3D" id="1.10.3480.10">
    <property type="entry name" value="TorD-like"/>
    <property type="match status" value="1"/>
</dbReference>
<dbReference type="PANTHER" id="PTHR43680:SF2">
    <property type="entry name" value="NITRATE REDUCTASE MOLYBDENUM COFACTOR ASSEMBLY CHAPERONE NARJ"/>
    <property type="match status" value="1"/>
</dbReference>
<keyword evidence="3" id="KW-1185">Reference proteome</keyword>
<dbReference type="GO" id="GO:0051082">
    <property type="term" value="F:unfolded protein binding"/>
    <property type="evidence" value="ECO:0007669"/>
    <property type="project" value="InterPro"/>
</dbReference>
<evidence type="ECO:0000256" key="1">
    <source>
        <dbReference type="ARBA" id="ARBA00023063"/>
    </source>
</evidence>
<dbReference type="KEGG" id="glo:Glov_0205"/>
<dbReference type="InterPro" id="IPR020945">
    <property type="entry name" value="DMSO/NO3_reduct_chaperone"/>
</dbReference>
<dbReference type="InterPro" id="IPR003765">
    <property type="entry name" value="NO3_reductase_chaperone_NarJ"/>
</dbReference>
<dbReference type="eggNOG" id="COG2180">
    <property type="taxonomic scope" value="Bacteria"/>
</dbReference>
<dbReference type="RefSeq" id="WP_012468294.1">
    <property type="nucleotide sequence ID" value="NC_010814.1"/>
</dbReference>
<dbReference type="GO" id="GO:0042128">
    <property type="term" value="P:nitrate assimilation"/>
    <property type="evidence" value="ECO:0007669"/>
    <property type="project" value="UniProtKB-KW"/>
</dbReference>
<dbReference type="STRING" id="398767.Glov_0205"/>
<dbReference type="OrthoDB" id="8478585at2"/>
<dbReference type="SUPFAM" id="SSF89155">
    <property type="entry name" value="TorD-like"/>
    <property type="match status" value="1"/>
</dbReference>
<dbReference type="GO" id="GO:0016530">
    <property type="term" value="F:metallochaperone activity"/>
    <property type="evidence" value="ECO:0007669"/>
    <property type="project" value="TreeGrafter"/>
</dbReference>
<dbReference type="PANTHER" id="PTHR43680">
    <property type="entry name" value="NITRATE REDUCTASE MOLYBDENUM COFACTOR ASSEMBLY CHAPERONE"/>
    <property type="match status" value="1"/>
</dbReference>
<dbReference type="GO" id="GO:0051131">
    <property type="term" value="P:chaperone-mediated protein complex assembly"/>
    <property type="evidence" value="ECO:0007669"/>
    <property type="project" value="InterPro"/>
</dbReference>
<proteinExistence type="predicted"/>
<sequence>MTIADSYDALARMLDYPENKELLQTDYELVSSFLKKQRLENFIYSFAEFASVSSLAALQEEYVATFDFNPATAPYLGHHLFGDNQKKGGYMIMLKQEFERCGYNPVGTELPDHLSVVLGFLAHLARQEDYGPRRPFITECVLPGVERLHTAFTARQDSHWQVLVETARLLCAEDCKEVQSC</sequence>
<dbReference type="AlphaFoldDB" id="B3EAA8"/>
<dbReference type="Proteomes" id="UP000002420">
    <property type="component" value="Chromosome"/>
</dbReference>
<dbReference type="EMBL" id="CP001089">
    <property type="protein sequence ID" value="ACD93936.1"/>
    <property type="molecule type" value="Genomic_DNA"/>
</dbReference>
<evidence type="ECO:0000313" key="3">
    <source>
        <dbReference type="Proteomes" id="UP000002420"/>
    </source>
</evidence>
<dbReference type="InterPro" id="IPR036411">
    <property type="entry name" value="TorD-like_sf"/>
</dbReference>
<reference evidence="2 3" key="1">
    <citation type="submission" date="2008-05" db="EMBL/GenBank/DDBJ databases">
        <title>Complete sequence of chromosome of Geobacter lovleyi SZ.</title>
        <authorList>
            <consortium name="US DOE Joint Genome Institute"/>
            <person name="Lucas S."/>
            <person name="Copeland A."/>
            <person name="Lapidus A."/>
            <person name="Glavina del Rio T."/>
            <person name="Dalin E."/>
            <person name="Tice H."/>
            <person name="Bruce D."/>
            <person name="Goodwin L."/>
            <person name="Pitluck S."/>
            <person name="Chertkov O."/>
            <person name="Meincke L."/>
            <person name="Brettin T."/>
            <person name="Detter J.C."/>
            <person name="Han C."/>
            <person name="Tapia R."/>
            <person name="Kuske C.R."/>
            <person name="Schmutz J."/>
            <person name="Larimer F."/>
            <person name="Land M."/>
            <person name="Hauser L."/>
            <person name="Kyrpides N."/>
            <person name="Mikhailova N."/>
            <person name="Sung Y."/>
            <person name="Fletcher K.E."/>
            <person name="Ritalahti K.M."/>
            <person name="Loeffler F.E."/>
            <person name="Richardson P."/>
        </authorList>
    </citation>
    <scope>NUCLEOTIDE SEQUENCE [LARGE SCALE GENOMIC DNA]</scope>
    <source>
        <strain evidence="3">ATCC BAA-1151 / DSM 17278 / SZ</strain>
    </source>
</reference>
<keyword evidence="1" id="KW-0534">Nitrate assimilation</keyword>
<name>B3EAA8_TRIL1</name>
<dbReference type="Pfam" id="PF02613">
    <property type="entry name" value="Nitrate_red_del"/>
    <property type="match status" value="1"/>
</dbReference>
<accession>B3EAA8</accession>
<gene>
    <name evidence="2" type="ordered locus">Glov_0205</name>
</gene>